<name>A0A4P6HMR1_9BACT</name>
<keyword evidence="2" id="KW-0680">Restriction system</keyword>
<dbReference type="Gene3D" id="1.10.287.1120">
    <property type="entry name" value="Bipartite methylase S protein"/>
    <property type="match status" value="1"/>
</dbReference>
<sequence length="416" mass="47429">MSDTLEGKLCDFITVCNDKSKQVKSTEYLPIGTIPIIDQSSSKIAGYTDNIQHAHTNILPAIIFGDHTRQVKYIDFPFAAGADGTQLIKSNDKIHPKFLYYKVCQAASSIGNYGYDRHLKHLKDFPFSIPADKKIQSDIANILSTVDNLIEQTEAAIAKYQSIKQGMMHDLFTRGVDANGHLRPPREEAPELYKESELGWIPKEWEVKQVHEIGSVRLGRQRSPKHTTGKHTTPYLRVANVFDGWIDYSDILAMDFTPEEKLTYNVLPGDIFLNEGQSLELVGRSAIYEGEPNRYCFQNTLIRFRAFPENDHRFCWLVFKNWLDTELFMTIARQTTSVAHLGADRFAKFPFARPTREEQMRISLRLDTVESKIQNTRQTKDKLQVLKSGLMQDLLSGRVRVPTADPSTTQEPHHAP</sequence>
<keyword evidence="6" id="KW-1185">Reference proteome</keyword>
<comment type="similarity">
    <text evidence="1">Belongs to the type-I restriction system S methylase family.</text>
</comment>
<dbReference type="AlphaFoldDB" id="A0A4P6HMR1"/>
<keyword evidence="3" id="KW-0238">DNA-binding</keyword>
<evidence type="ECO:0000313" key="5">
    <source>
        <dbReference type="EMBL" id="QAZ67270.1"/>
    </source>
</evidence>
<evidence type="ECO:0000256" key="1">
    <source>
        <dbReference type="ARBA" id="ARBA00010923"/>
    </source>
</evidence>
<evidence type="ECO:0000256" key="2">
    <source>
        <dbReference type="ARBA" id="ARBA00022747"/>
    </source>
</evidence>
<evidence type="ECO:0000256" key="3">
    <source>
        <dbReference type="ARBA" id="ARBA00023125"/>
    </source>
</evidence>
<protein>
    <recommendedName>
        <fullName evidence="4">Type I restriction modification DNA specificity domain-containing protein</fullName>
    </recommendedName>
</protein>
<accession>A0A4P6HMR1</accession>
<feature type="domain" description="Type I restriction modification DNA specificity" evidence="4">
    <location>
        <begin position="7"/>
        <end position="154"/>
    </location>
</feature>
<dbReference type="RefSeq" id="WP_129351694.1">
    <property type="nucleotide sequence ID" value="NZ_CP026538.1"/>
</dbReference>
<dbReference type="Pfam" id="PF01420">
    <property type="entry name" value="Methylase_S"/>
    <property type="match status" value="2"/>
</dbReference>
<dbReference type="SUPFAM" id="SSF116734">
    <property type="entry name" value="DNA methylase specificity domain"/>
    <property type="match status" value="2"/>
</dbReference>
<dbReference type="EMBL" id="CP026538">
    <property type="protein sequence ID" value="QAZ67270.1"/>
    <property type="molecule type" value="Genomic_DNA"/>
</dbReference>
<dbReference type="Proteomes" id="UP000293296">
    <property type="component" value="Chromosome"/>
</dbReference>
<dbReference type="InterPro" id="IPR044946">
    <property type="entry name" value="Restrct_endonuc_typeI_TRD_sf"/>
</dbReference>
<gene>
    <name evidence="5" type="ORF">C3Y92_08525</name>
</gene>
<dbReference type="CDD" id="cd17253">
    <property type="entry name" value="RMtype1_S_Eco933I-TRD2-CR2_like"/>
    <property type="match status" value="1"/>
</dbReference>
<dbReference type="KEGG" id="dcb:C3Y92_08525"/>
<dbReference type="PANTHER" id="PTHR30408">
    <property type="entry name" value="TYPE-1 RESTRICTION ENZYME ECOKI SPECIFICITY PROTEIN"/>
    <property type="match status" value="1"/>
</dbReference>
<dbReference type="REBASE" id="297726">
    <property type="entry name" value="S.Dca3852ORF8530P"/>
</dbReference>
<dbReference type="Gene3D" id="3.90.220.20">
    <property type="entry name" value="DNA methylase specificity domains"/>
    <property type="match status" value="2"/>
</dbReference>
<proteinExistence type="inferred from homology"/>
<dbReference type="InterPro" id="IPR000055">
    <property type="entry name" value="Restrct_endonuc_typeI_TRD"/>
</dbReference>
<dbReference type="GO" id="GO:0003677">
    <property type="term" value="F:DNA binding"/>
    <property type="evidence" value="ECO:0007669"/>
    <property type="project" value="UniProtKB-KW"/>
</dbReference>
<dbReference type="PANTHER" id="PTHR30408:SF12">
    <property type="entry name" value="TYPE I RESTRICTION ENZYME MJAVIII SPECIFICITY SUBUNIT"/>
    <property type="match status" value="1"/>
</dbReference>
<feature type="domain" description="Type I restriction modification DNA specificity" evidence="4">
    <location>
        <begin position="202"/>
        <end position="383"/>
    </location>
</feature>
<dbReference type="OrthoDB" id="512700at2"/>
<dbReference type="GO" id="GO:0009307">
    <property type="term" value="P:DNA restriction-modification system"/>
    <property type="evidence" value="ECO:0007669"/>
    <property type="project" value="UniProtKB-KW"/>
</dbReference>
<dbReference type="InterPro" id="IPR052021">
    <property type="entry name" value="Type-I_RS_S_subunit"/>
</dbReference>
<evidence type="ECO:0000259" key="4">
    <source>
        <dbReference type="Pfam" id="PF01420"/>
    </source>
</evidence>
<organism evidence="5 6">
    <name type="scientific">Solidesulfovibrio carbinolicus</name>
    <dbReference type="NCBI Taxonomy" id="296842"/>
    <lineage>
        <taxon>Bacteria</taxon>
        <taxon>Pseudomonadati</taxon>
        <taxon>Thermodesulfobacteriota</taxon>
        <taxon>Desulfovibrionia</taxon>
        <taxon>Desulfovibrionales</taxon>
        <taxon>Desulfovibrionaceae</taxon>
        <taxon>Solidesulfovibrio</taxon>
    </lineage>
</organism>
<reference evidence="5 6" key="1">
    <citation type="submission" date="2018-02" db="EMBL/GenBank/DDBJ databases">
        <title>Genome sequence of Desulfovibrio carbinolicus DSM 3852.</title>
        <authorList>
            <person name="Wilbanks E."/>
            <person name="Skennerton C.T."/>
            <person name="Orphan V.J."/>
        </authorList>
    </citation>
    <scope>NUCLEOTIDE SEQUENCE [LARGE SCALE GENOMIC DNA]</scope>
    <source>
        <strain evidence="5 6">DSM 3852</strain>
    </source>
</reference>
<evidence type="ECO:0000313" key="6">
    <source>
        <dbReference type="Proteomes" id="UP000293296"/>
    </source>
</evidence>